<evidence type="ECO:0000313" key="2">
    <source>
        <dbReference type="Proteomes" id="UP001169491"/>
    </source>
</evidence>
<proteinExistence type="predicted"/>
<organism evidence="1 2">
    <name type="scientific">Pseudidiomarina terrestris</name>
    <dbReference type="NCBI Taxonomy" id="2820060"/>
    <lineage>
        <taxon>Bacteria</taxon>
        <taxon>Pseudomonadati</taxon>
        <taxon>Pseudomonadota</taxon>
        <taxon>Gammaproteobacteria</taxon>
        <taxon>Alteromonadales</taxon>
        <taxon>Idiomarinaceae</taxon>
        <taxon>Pseudidiomarina</taxon>
    </lineage>
</organism>
<reference evidence="1 2" key="1">
    <citation type="submission" date="2021-03" db="EMBL/GenBank/DDBJ databases">
        <title>Pseudidiomarina terrestris, a new bacterium isolated from saline soil.</title>
        <authorList>
            <person name="Galisteo C."/>
            <person name="De La Haba R."/>
            <person name="Sanchez-Porro C."/>
            <person name="Ventosa A."/>
        </authorList>
    </citation>
    <scope>NUCLEOTIDE SEQUENCE [LARGE SCALE GENOMIC DNA]</scope>
    <source>
        <strain evidence="2">1APR75-15</strain>
    </source>
</reference>
<accession>A0ABT8MFX1</accession>
<sequence>MKTSLVIGFAEKIAKPADDVDRFLKSNDDKTCPTIGKPDKINGHNINTNLAFTGLIHSK</sequence>
<gene>
    <name evidence="1" type="ORF">J6I92_03040</name>
</gene>
<evidence type="ECO:0000313" key="1">
    <source>
        <dbReference type="EMBL" id="MDN7128847.1"/>
    </source>
</evidence>
<keyword evidence="2" id="KW-1185">Reference proteome</keyword>
<dbReference type="EMBL" id="JAGGJC010000001">
    <property type="protein sequence ID" value="MDN7128847.1"/>
    <property type="molecule type" value="Genomic_DNA"/>
</dbReference>
<comment type="caution">
    <text evidence="1">The sequence shown here is derived from an EMBL/GenBank/DDBJ whole genome shotgun (WGS) entry which is preliminary data.</text>
</comment>
<protein>
    <submittedName>
        <fullName evidence="1">Uncharacterized protein</fullName>
    </submittedName>
</protein>
<name>A0ABT8MFX1_9GAMM</name>
<dbReference type="Proteomes" id="UP001169491">
    <property type="component" value="Unassembled WGS sequence"/>
</dbReference>